<dbReference type="AlphaFoldDB" id="A0A975P838"/>
<protein>
    <recommendedName>
        <fullName evidence="4">Tetratricopeptide repeat protein</fullName>
    </recommendedName>
</protein>
<name>A0A975P838_9RHOB</name>
<evidence type="ECO:0008006" key="4">
    <source>
        <dbReference type="Google" id="ProtNLM"/>
    </source>
</evidence>
<dbReference type="EMBL" id="CP076361">
    <property type="protein sequence ID" value="QWK90161.1"/>
    <property type="molecule type" value="Genomic_DNA"/>
</dbReference>
<accession>A0A975P838</accession>
<gene>
    <name evidence="2" type="ORF">KM031_15240</name>
</gene>
<evidence type="ECO:0000256" key="1">
    <source>
        <dbReference type="SAM" id="SignalP"/>
    </source>
</evidence>
<keyword evidence="3" id="KW-1185">Reference proteome</keyword>
<dbReference type="InterPro" id="IPR011990">
    <property type="entry name" value="TPR-like_helical_dom_sf"/>
</dbReference>
<keyword evidence="1" id="KW-0732">Signal</keyword>
<feature type="signal peptide" evidence="1">
    <location>
        <begin position="1"/>
        <end position="18"/>
    </location>
</feature>
<dbReference type="RefSeq" id="WP_215506485.1">
    <property type="nucleotide sequence ID" value="NZ_CP076361.1"/>
</dbReference>
<dbReference type="SUPFAM" id="SSF48452">
    <property type="entry name" value="TPR-like"/>
    <property type="match status" value="1"/>
</dbReference>
<feature type="chain" id="PRO_5037008569" description="Tetratricopeptide repeat protein" evidence="1">
    <location>
        <begin position="19"/>
        <end position="177"/>
    </location>
</feature>
<dbReference type="Pfam" id="PF14559">
    <property type="entry name" value="TPR_19"/>
    <property type="match status" value="1"/>
</dbReference>
<proteinExistence type="predicted"/>
<evidence type="ECO:0000313" key="3">
    <source>
        <dbReference type="Proteomes" id="UP000679352"/>
    </source>
</evidence>
<evidence type="ECO:0000313" key="2">
    <source>
        <dbReference type="EMBL" id="QWK90161.1"/>
    </source>
</evidence>
<dbReference type="Gene3D" id="1.25.40.10">
    <property type="entry name" value="Tetratricopeptide repeat domain"/>
    <property type="match status" value="1"/>
</dbReference>
<sequence>MRLLATLLVATLPFAAFAAGSDDTEPPKPTETTTDCTEGQVWDADSKSCVNPEDARLDDDSRFAAVRELAWAGRPEEALRVLAAMTEGETDRVRTYQGFALRKSGRIEEGLAAYEAALAANPANILARSYYGQALVEQGEYEMASAQLLAIDHYGGRASWAHRALAQAIQTGQTTSY</sequence>
<reference evidence="2" key="1">
    <citation type="submission" date="2021-06" db="EMBL/GenBank/DDBJ databases">
        <title>Direct submission.</title>
        <authorList>
            <person name="Lee C.-S."/>
            <person name="Jin L."/>
        </authorList>
    </citation>
    <scope>NUCLEOTIDE SEQUENCE</scope>
    <source>
        <strain evidence="2">Con5</strain>
    </source>
</reference>
<dbReference type="KEGG" id="gfu:KM031_15240"/>
<organism evidence="2 3">
    <name type="scientific">Gemmobacter fulvus</name>
    <dbReference type="NCBI Taxonomy" id="2840474"/>
    <lineage>
        <taxon>Bacteria</taxon>
        <taxon>Pseudomonadati</taxon>
        <taxon>Pseudomonadota</taxon>
        <taxon>Alphaproteobacteria</taxon>
        <taxon>Rhodobacterales</taxon>
        <taxon>Paracoccaceae</taxon>
        <taxon>Gemmobacter</taxon>
    </lineage>
</organism>
<dbReference type="Proteomes" id="UP000679352">
    <property type="component" value="Chromosome"/>
</dbReference>